<dbReference type="EMBL" id="SODV01000002">
    <property type="protein sequence ID" value="TDW97356.1"/>
    <property type="molecule type" value="Genomic_DNA"/>
</dbReference>
<protein>
    <submittedName>
        <fullName evidence="3">Uncharacterized protein</fullName>
    </submittedName>
</protein>
<reference evidence="3 4" key="1">
    <citation type="submission" date="2019-03" db="EMBL/GenBank/DDBJ databases">
        <title>Genomic Encyclopedia of Type Strains, Phase IV (KMG-IV): sequencing the most valuable type-strain genomes for metagenomic binning, comparative biology and taxonomic classification.</title>
        <authorList>
            <person name="Goeker M."/>
        </authorList>
    </citation>
    <scope>NUCLEOTIDE SEQUENCE [LARGE SCALE GENOMIC DNA]</scope>
    <source>
        <strain evidence="3 4">DSM 100059</strain>
    </source>
</reference>
<name>A0A4R8DJJ8_9BACT</name>
<organism evidence="3 4">
    <name type="scientific">Dinghuibacter silviterrae</name>
    <dbReference type="NCBI Taxonomy" id="1539049"/>
    <lineage>
        <taxon>Bacteria</taxon>
        <taxon>Pseudomonadati</taxon>
        <taxon>Bacteroidota</taxon>
        <taxon>Chitinophagia</taxon>
        <taxon>Chitinophagales</taxon>
        <taxon>Chitinophagaceae</taxon>
        <taxon>Dinghuibacter</taxon>
    </lineage>
</organism>
<evidence type="ECO:0000313" key="3">
    <source>
        <dbReference type="EMBL" id="TDW97356.1"/>
    </source>
</evidence>
<keyword evidence="2" id="KW-0732">Signal</keyword>
<dbReference type="Proteomes" id="UP000294498">
    <property type="component" value="Unassembled WGS sequence"/>
</dbReference>
<evidence type="ECO:0000256" key="2">
    <source>
        <dbReference type="SAM" id="SignalP"/>
    </source>
</evidence>
<dbReference type="RefSeq" id="WP_133999454.1">
    <property type="nucleotide sequence ID" value="NZ_SODV01000002.1"/>
</dbReference>
<proteinExistence type="predicted"/>
<evidence type="ECO:0000256" key="1">
    <source>
        <dbReference type="SAM" id="Coils"/>
    </source>
</evidence>
<dbReference type="OrthoDB" id="743778at2"/>
<feature type="coiled-coil region" evidence="1">
    <location>
        <begin position="329"/>
        <end position="356"/>
    </location>
</feature>
<feature type="signal peptide" evidence="2">
    <location>
        <begin position="1"/>
        <end position="19"/>
    </location>
</feature>
<evidence type="ECO:0000313" key="4">
    <source>
        <dbReference type="Proteomes" id="UP000294498"/>
    </source>
</evidence>
<gene>
    <name evidence="3" type="ORF">EDB95_5203</name>
</gene>
<keyword evidence="4" id="KW-1185">Reference proteome</keyword>
<comment type="caution">
    <text evidence="3">The sequence shown here is derived from an EMBL/GenBank/DDBJ whole genome shotgun (WGS) entry which is preliminary data.</text>
</comment>
<sequence length="357" mass="38274">MTRLLSFCLILLSCTVARAQSSGSFVVGGSINNYYPVAFQDGAWSGNIATELQIGRSYIHQDVNWRGAVIAKFRFHSNNWGNAANFIDADVRTATTGTITSFVGGWQDVSFTNASTQIVIWLKGGTTTYYYNANAAVNPVVYDGVANALPFTPSGGSALTYKTAADSYVSTQGRSSAGNLELTSNLMINGGGSYGQMDIYSDLNAGYQFVAGGSFSGTAWAGKMIINYANYKGNNARFTIDSLGNVGIGTVTPQSLLAVAGTITAKQVTVTQTGWSDFVFSPAYHLPSLDSVAAYATLHHHLPGVPSETELDKNGLDLGAMQKLQMQKIEELTLYCAQLARENKALRNEINKLKKSH</sequence>
<dbReference type="AlphaFoldDB" id="A0A4R8DJJ8"/>
<keyword evidence="1" id="KW-0175">Coiled coil</keyword>
<accession>A0A4R8DJJ8</accession>
<feature type="chain" id="PRO_5020687344" evidence="2">
    <location>
        <begin position="20"/>
        <end position="357"/>
    </location>
</feature>